<dbReference type="InterPro" id="IPR005135">
    <property type="entry name" value="Endo/exonuclease/phosphatase"/>
</dbReference>
<evidence type="ECO:0000259" key="2">
    <source>
        <dbReference type="Pfam" id="PF03372"/>
    </source>
</evidence>
<accession>A0A0D3JT41</accession>
<feature type="signal peptide" evidence="1">
    <location>
        <begin position="1"/>
        <end position="32"/>
    </location>
</feature>
<dbReference type="GO" id="GO:0003824">
    <property type="term" value="F:catalytic activity"/>
    <property type="evidence" value="ECO:0007669"/>
    <property type="project" value="InterPro"/>
</dbReference>
<dbReference type="RefSeq" id="XP_005779105.1">
    <property type="nucleotide sequence ID" value="XM_005779048.1"/>
</dbReference>
<feature type="domain" description="Endonuclease/exonuclease/phosphatase" evidence="2">
    <location>
        <begin position="198"/>
        <end position="368"/>
    </location>
</feature>
<proteinExistence type="predicted"/>
<reference evidence="3" key="2">
    <citation type="submission" date="2024-10" db="UniProtKB">
        <authorList>
            <consortium name="EnsemblProtists"/>
        </authorList>
    </citation>
    <scope>IDENTIFICATION</scope>
</reference>
<dbReference type="HOGENOM" id="CLU_726529_0_0_1"/>
<dbReference type="KEGG" id="ehx:EMIHUDRAFT_114995"/>
<dbReference type="GeneID" id="17272226"/>
<protein>
    <recommendedName>
        <fullName evidence="2">Endonuclease/exonuclease/phosphatase domain-containing protein</fullName>
    </recommendedName>
</protein>
<keyword evidence="1" id="KW-0732">Signal</keyword>
<dbReference type="Proteomes" id="UP000013827">
    <property type="component" value="Unassembled WGS sequence"/>
</dbReference>
<dbReference type="EnsemblProtists" id="EOD26676">
    <property type="protein sequence ID" value="EOD26676"/>
    <property type="gene ID" value="EMIHUDRAFT_114995"/>
</dbReference>
<evidence type="ECO:0000313" key="3">
    <source>
        <dbReference type="EnsemblProtists" id="EOD26676"/>
    </source>
</evidence>
<organism evidence="3 4">
    <name type="scientific">Emiliania huxleyi (strain CCMP1516)</name>
    <dbReference type="NCBI Taxonomy" id="280463"/>
    <lineage>
        <taxon>Eukaryota</taxon>
        <taxon>Haptista</taxon>
        <taxon>Haptophyta</taxon>
        <taxon>Prymnesiophyceae</taxon>
        <taxon>Isochrysidales</taxon>
        <taxon>Noelaerhabdaceae</taxon>
        <taxon>Emiliania</taxon>
    </lineage>
</organism>
<reference evidence="4" key="1">
    <citation type="journal article" date="2013" name="Nature">
        <title>Pan genome of the phytoplankton Emiliania underpins its global distribution.</title>
        <authorList>
            <person name="Read B.A."/>
            <person name="Kegel J."/>
            <person name="Klute M.J."/>
            <person name="Kuo A."/>
            <person name="Lefebvre S.C."/>
            <person name="Maumus F."/>
            <person name="Mayer C."/>
            <person name="Miller J."/>
            <person name="Monier A."/>
            <person name="Salamov A."/>
            <person name="Young J."/>
            <person name="Aguilar M."/>
            <person name="Claverie J.M."/>
            <person name="Frickenhaus S."/>
            <person name="Gonzalez K."/>
            <person name="Herman E.K."/>
            <person name="Lin Y.C."/>
            <person name="Napier J."/>
            <person name="Ogata H."/>
            <person name="Sarno A.F."/>
            <person name="Shmutz J."/>
            <person name="Schroeder D."/>
            <person name="de Vargas C."/>
            <person name="Verret F."/>
            <person name="von Dassow P."/>
            <person name="Valentin K."/>
            <person name="Van de Peer Y."/>
            <person name="Wheeler G."/>
            <person name="Dacks J.B."/>
            <person name="Delwiche C.F."/>
            <person name="Dyhrman S.T."/>
            <person name="Glockner G."/>
            <person name="John U."/>
            <person name="Richards T."/>
            <person name="Worden A.Z."/>
            <person name="Zhang X."/>
            <person name="Grigoriev I.V."/>
            <person name="Allen A.E."/>
            <person name="Bidle K."/>
            <person name="Borodovsky M."/>
            <person name="Bowler C."/>
            <person name="Brownlee C."/>
            <person name="Cock J.M."/>
            <person name="Elias M."/>
            <person name="Gladyshev V.N."/>
            <person name="Groth M."/>
            <person name="Guda C."/>
            <person name="Hadaegh A."/>
            <person name="Iglesias-Rodriguez M.D."/>
            <person name="Jenkins J."/>
            <person name="Jones B.M."/>
            <person name="Lawson T."/>
            <person name="Leese F."/>
            <person name="Lindquist E."/>
            <person name="Lobanov A."/>
            <person name="Lomsadze A."/>
            <person name="Malik S.B."/>
            <person name="Marsh M.E."/>
            <person name="Mackinder L."/>
            <person name="Mock T."/>
            <person name="Mueller-Roeber B."/>
            <person name="Pagarete A."/>
            <person name="Parker M."/>
            <person name="Probert I."/>
            <person name="Quesneville H."/>
            <person name="Raines C."/>
            <person name="Rensing S.A."/>
            <person name="Riano-Pachon D.M."/>
            <person name="Richier S."/>
            <person name="Rokitta S."/>
            <person name="Shiraiwa Y."/>
            <person name="Soanes D.M."/>
            <person name="van der Giezen M."/>
            <person name="Wahlund T.M."/>
            <person name="Williams B."/>
            <person name="Wilson W."/>
            <person name="Wolfe G."/>
            <person name="Wurch L.L."/>
        </authorList>
    </citation>
    <scope>NUCLEOTIDE SEQUENCE</scope>
</reference>
<feature type="chain" id="PRO_5044218849" description="Endonuclease/exonuclease/phosphatase domain-containing protein" evidence="1">
    <location>
        <begin position="33"/>
        <end position="383"/>
    </location>
</feature>
<dbReference type="PaxDb" id="2903-EOD26676"/>
<sequence>MPMSCPARVRIVSWNLWLIPFGGPWCLGRVQAIERCLCRHVGSMLTDPGVEDCLVIAALQEAWAWRAGPLYPLVWLEAALQKRLLSSLFRGDREPLALRAIFALSRVVQLAGALVTSVCAPPLLRAVLWSPKPVLAASLRRAGLPHATAAGEASFRHAGWPRESNRSASAPCLLDCGLLLCTSRPPDETGFEPFDWRGNAECVAHKGMEWARFGGLAVLTTHMTFEYADGGVQRGAQQLQLARLAARLLDEGAEQLLLVGDLNSALPHQTLPGRRNGPRPSCATPPSVYEKAWLGSHASLDRLHEAFEAVDADLELRRMDTGEEPTCEDGTVDHVLCCARRSRPPGGVAYRAATSSTVVDPRAEVSDHALVRCELEWRGGSGT</sequence>
<name>A0A0D3JT41_EMIH1</name>
<keyword evidence="4" id="KW-1185">Reference proteome</keyword>
<dbReference type="SUPFAM" id="SSF56219">
    <property type="entry name" value="DNase I-like"/>
    <property type="match status" value="1"/>
</dbReference>
<dbReference type="Pfam" id="PF03372">
    <property type="entry name" value="Exo_endo_phos"/>
    <property type="match status" value="1"/>
</dbReference>
<dbReference type="Gene3D" id="3.60.10.10">
    <property type="entry name" value="Endonuclease/exonuclease/phosphatase"/>
    <property type="match status" value="1"/>
</dbReference>
<dbReference type="InterPro" id="IPR036691">
    <property type="entry name" value="Endo/exonu/phosph_ase_sf"/>
</dbReference>
<evidence type="ECO:0000256" key="1">
    <source>
        <dbReference type="SAM" id="SignalP"/>
    </source>
</evidence>
<evidence type="ECO:0000313" key="4">
    <source>
        <dbReference type="Proteomes" id="UP000013827"/>
    </source>
</evidence>
<dbReference type="AlphaFoldDB" id="A0A0D3JT41"/>